<dbReference type="Proteomes" id="UP000800039">
    <property type="component" value="Unassembled WGS sequence"/>
</dbReference>
<feature type="compositionally biased region" description="Acidic residues" evidence="1">
    <location>
        <begin position="174"/>
        <end position="183"/>
    </location>
</feature>
<keyword evidence="4" id="KW-1185">Reference proteome</keyword>
<evidence type="ECO:0000259" key="2">
    <source>
        <dbReference type="SMART" id="SM00355"/>
    </source>
</evidence>
<dbReference type="AlphaFoldDB" id="A0A9P4GN64"/>
<name>A0A9P4GN64_9PLEO</name>
<evidence type="ECO:0000313" key="3">
    <source>
        <dbReference type="EMBL" id="KAF1848356.1"/>
    </source>
</evidence>
<gene>
    <name evidence="3" type="ORF">K460DRAFT_353344</name>
</gene>
<accession>A0A9P4GN64</accession>
<feature type="compositionally biased region" description="Basic residues" evidence="1">
    <location>
        <begin position="160"/>
        <end position="170"/>
    </location>
</feature>
<dbReference type="GeneID" id="63848963"/>
<dbReference type="OrthoDB" id="2687452at2759"/>
<reference evidence="3" key="1">
    <citation type="submission" date="2020-01" db="EMBL/GenBank/DDBJ databases">
        <authorList>
            <consortium name="DOE Joint Genome Institute"/>
            <person name="Haridas S."/>
            <person name="Albert R."/>
            <person name="Binder M."/>
            <person name="Bloem J."/>
            <person name="Labutti K."/>
            <person name="Salamov A."/>
            <person name="Andreopoulos B."/>
            <person name="Baker S.E."/>
            <person name="Barry K."/>
            <person name="Bills G."/>
            <person name="Bluhm B.H."/>
            <person name="Cannon C."/>
            <person name="Castanera R."/>
            <person name="Culley D.E."/>
            <person name="Daum C."/>
            <person name="Ezra D."/>
            <person name="Gonzalez J.B."/>
            <person name="Henrissat B."/>
            <person name="Kuo A."/>
            <person name="Liang C."/>
            <person name="Lipzen A."/>
            <person name="Lutzoni F."/>
            <person name="Magnuson J."/>
            <person name="Mondo S."/>
            <person name="Nolan M."/>
            <person name="Ohm R."/>
            <person name="Pangilinan J."/>
            <person name="Park H.-J."/>
            <person name="Ramirez L."/>
            <person name="Alfaro M."/>
            <person name="Sun H."/>
            <person name="Tritt A."/>
            <person name="Yoshinaga Y."/>
            <person name="Zwiers L.-H."/>
            <person name="Turgeon B.G."/>
            <person name="Goodwin S.B."/>
            <person name="Spatafora J.W."/>
            <person name="Crous P.W."/>
            <person name="Grigoriev I.V."/>
        </authorList>
    </citation>
    <scope>NUCLEOTIDE SEQUENCE</scope>
    <source>
        <strain evidence="3">CBS 394.84</strain>
    </source>
</reference>
<feature type="domain" description="C2H2-type" evidence="2">
    <location>
        <begin position="91"/>
        <end position="117"/>
    </location>
</feature>
<dbReference type="SMART" id="SM00355">
    <property type="entry name" value="ZnF_C2H2"/>
    <property type="match status" value="2"/>
</dbReference>
<comment type="caution">
    <text evidence="3">The sequence shown here is derived from an EMBL/GenBank/DDBJ whole genome shotgun (WGS) entry which is preliminary data.</text>
</comment>
<evidence type="ECO:0000313" key="4">
    <source>
        <dbReference type="Proteomes" id="UP000800039"/>
    </source>
</evidence>
<feature type="compositionally biased region" description="Basic residues" evidence="1">
    <location>
        <begin position="133"/>
        <end position="144"/>
    </location>
</feature>
<protein>
    <recommendedName>
        <fullName evidence="2">C2H2-type domain-containing protein</fullName>
    </recommendedName>
</protein>
<feature type="region of interest" description="Disordered" evidence="1">
    <location>
        <begin position="129"/>
        <end position="206"/>
    </location>
</feature>
<dbReference type="EMBL" id="ML976615">
    <property type="protein sequence ID" value="KAF1848356.1"/>
    <property type="molecule type" value="Genomic_DNA"/>
</dbReference>
<evidence type="ECO:0000256" key="1">
    <source>
        <dbReference type="SAM" id="MobiDB-lite"/>
    </source>
</evidence>
<feature type="compositionally biased region" description="Low complexity" evidence="1">
    <location>
        <begin position="71"/>
        <end position="80"/>
    </location>
</feature>
<proteinExistence type="predicted"/>
<dbReference type="InterPro" id="IPR013087">
    <property type="entry name" value="Znf_C2H2_type"/>
</dbReference>
<dbReference type="RefSeq" id="XP_040790919.1">
    <property type="nucleotide sequence ID" value="XM_040931711.1"/>
</dbReference>
<feature type="domain" description="C2H2-type" evidence="2">
    <location>
        <begin position="124"/>
        <end position="162"/>
    </location>
</feature>
<feature type="compositionally biased region" description="Basic residues" evidence="1">
    <location>
        <begin position="54"/>
        <end position="70"/>
    </location>
</feature>
<organism evidence="3 4">
    <name type="scientific">Cucurbitaria berberidis CBS 394.84</name>
    <dbReference type="NCBI Taxonomy" id="1168544"/>
    <lineage>
        <taxon>Eukaryota</taxon>
        <taxon>Fungi</taxon>
        <taxon>Dikarya</taxon>
        <taxon>Ascomycota</taxon>
        <taxon>Pezizomycotina</taxon>
        <taxon>Dothideomycetes</taxon>
        <taxon>Pleosporomycetidae</taxon>
        <taxon>Pleosporales</taxon>
        <taxon>Pleosporineae</taxon>
        <taxon>Cucurbitariaceae</taxon>
        <taxon>Cucurbitaria</taxon>
    </lineage>
</organism>
<sequence length="206" mass="23250">MLIRTMNFLASSSPSFTAMGSFDHQAPYEDPIPVTSCLDIENTTASRILPISSSHHHLLSPQPVRRRRRASPSPDIPSDPVIGQVTRLGKFKCLHAGCDDLTFGRQADFKRHYENVHAPRKLEYFCPTEGCSRSKKPANGKSKGRSFNNRKDKMEEHVRTVHHKEGKKRKQIEAVEDDDEENSLSEKVKDKRTRVSASVVPTEDNA</sequence>
<feature type="compositionally biased region" description="Basic and acidic residues" evidence="1">
    <location>
        <begin position="149"/>
        <end position="159"/>
    </location>
</feature>
<feature type="region of interest" description="Disordered" evidence="1">
    <location>
        <begin position="52"/>
        <end position="80"/>
    </location>
</feature>